<dbReference type="RefSeq" id="WP_060725214.1">
    <property type="nucleotide sequence ID" value="NZ_LMVK01000034.1"/>
</dbReference>
<dbReference type="EMBL" id="FCNL01000018">
    <property type="protein sequence ID" value="CVI17243.1"/>
    <property type="molecule type" value="Genomic_DNA"/>
</dbReference>
<organism evidence="1 2">
    <name type="scientific">Agrobacterium tumefaciens str. B6</name>
    <dbReference type="NCBI Taxonomy" id="1183423"/>
    <lineage>
        <taxon>Bacteria</taxon>
        <taxon>Pseudomonadati</taxon>
        <taxon>Pseudomonadota</taxon>
        <taxon>Alphaproteobacteria</taxon>
        <taxon>Hyphomicrobiales</taxon>
        <taxon>Rhizobiaceae</taxon>
        <taxon>Rhizobium/Agrobacterium group</taxon>
        <taxon>Agrobacterium</taxon>
        <taxon>Agrobacterium tumefaciens complex</taxon>
    </lineage>
</organism>
<evidence type="ECO:0008006" key="3">
    <source>
        <dbReference type="Google" id="ProtNLM"/>
    </source>
</evidence>
<sequence>MLFGQSVFQSVVERLKLEKEESVEPPPPAGHRIAGFSSGFVIDTHIETPPPANGNLDAYLAFMVEPAPPAEPQPEPEPEAMPAHLEKTSLADVSAELAIHDTDTAATLAEKRRAFARLNHPDRVKPQFRHNATLRMTAANLLIDQAIRMLRMREHFR</sequence>
<name>A0A822V0R4_AGRTU</name>
<evidence type="ECO:0000313" key="2">
    <source>
        <dbReference type="Proteomes" id="UP000192074"/>
    </source>
</evidence>
<proteinExistence type="predicted"/>
<evidence type="ECO:0000313" key="1">
    <source>
        <dbReference type="EMBL" id="CVI17243.1"/>
    </source>
</evidence>
<protein>
    <recommendedName>
        <fullName evidence="3">J domain-containing protein</fullName>
    </recommendedName>
</protein>
<gene>
    <name evidence="1" type="ORF">AGR4A_Cc250017</name>
</gene>
<dbReference type="Proteomes" id="UP000192074">
    <property type="component" value="Unassembled WGS sequence"/>
</dbReference>
<comment type="caution">
    <text evidence="1">The sequence shown here is derived from an EMBL/GenBank/DDBJ whole genome shotgun (WGS) entry which is preliminary data.</text>
</comment>
<accession>A0A822V0R4</accession>
<reference evidence="1 2" key="1">
    <citation type="submission" date="2016-01" db="EMBL/GenBank/DDBJ databases">
        <authorList>
            <person name="Regsiter A."/>
            <person name="william w."/>
        </authorList>
    </citation>
    <scope>NUCLEOTIDE SEQUENCE [LARGE SCALE GENOMIC DNA]</scope>
    <source>
        <strain evidence="1 2">B6</strain>
    </source>
</reference>
<dbReference type="AlphaFoldDB" id="A0A822V0R4"/>